<feature type="domain" description="Fe/B12 periplasmic-binding" evidence="5">
    <location>
        <begin position="312"/>
        <end position="566"/>
    </location>
</feature>
<dbReference type="Pfam" id="PF12833">
    <property type="entry name" value="HTH_18"/>
    <property type="match status" value="1"/>
</dbReference>
<keyword evidence="2" id="KW-0238">DNA-binding</keyword>
<dbReference type="InterPro" id="IPR018062">
    <property type="entry name" value="HTH_AraC-typ_CS"/>
</dbReference>
<dbReference type="SMART" id="SM00342">
    <property type="entry name" value="HTH_ARAC"/>
    <property type="match status" value="1"/>
</dbReference>
<dbReference type="InterPro" id="IPR002491">
    <property type="entry name" value="ABC_transptr_periplasmic_BD"/>
</dbReference>
<dbReference type="SUPFAM" id="SSF46689">
    <property type="entry name" value="Homeodomain-like"/>
    <property type="match status" value="1"/>
</dbReference>
<proteinExistence type="predicted"/>
<evidence type="ECO:0000259" key="4">
    <source>
        <dbReference type="PROSITE" id="PS01124"/>
    </source>
</evidence>
<evidence type="ECO:0000256" key="1">
    <source>
        <dbReference type="ARBA" id="ARBA00023015"/>
    </source>
</evidence>
<keyword evidence="3" id="KW-0804">Transcription</keyword>
<dbReference type="PROSITE" id="PS50983">
    <property type="entry name" value="FE_B12_PBP"/>
    <property type="match status" value="1"/>
</dbReference>
<dbReference type="EMBL" id="QEVW01000031">
    <property type="protein sequence ID" value="RAW09919.1"/>
    <property type="molecule type" value="Genomic_DNA"/>
</dbReference>
<dbReference type="AlphaFoldDB" id="A0A329QE03"/>
<dbReference type="PANTHER" id="PTHR43280">
    <property type="entry name" value="ARAC-FAMILY TRANSCRIPTIONAL REGULATOR"/>
    <property type="match status" value="1"/>
</dbReference>
<dbReference type="PROSITE" id="PS00041">
    <property type="entry name" value="HTH_ARAC_FAMILY_1"/>
    <property type="match status" value="1"/>
</dbReference>
<dbReference type="InterPro" id="IPR009057">
    <property type="entry name" value="Homeodomain-like_sf"/>
</dbReference>
<dbReference type="PROSITE" id="PS01124">
    <property type="entry name" value="HTH_ARAC_FAMILY_2"/>
    <property type="match status" value="1"/>
</dbReference>
<organism evidence="6 7">
    <name type="scientific">Paenibacillus taichungensis</name>
    <dbReference type="NCBI Taxonomy" id="484184"/>
    <lineage>
        <taxon>Bacteria</taxon>
        <taxon>Bacillati</taxon>
        <taxon>Bacillota</taxon>
        <taxon>Bacilli</taxon>
        <taxon>Bacillales</taxon>
        <taxon>Paenibacillaceae</taxon>
        <taxon>Paenibacillus</taxon>
    </lineage>
</organism>
<evidence type="ECO:0008006" key="8">
    <source>
        <dbReference type="Google" id="ProtNLM"/>
    </source>
</evidence>
<dbReference type="GO" id="GO:0043565">
    <property type="term" value="F:sequence-specific DNA binding"/>
    <property type="evidence" value="ECO:0007669"/>
    <property type="project" value="InterPro"/>
</dbReference>
<dbReference type="Gene3D" id="1.10.10.60">
    <property type="entry name" value="Homeodomain-like"/>
    <property type="match status" value="2"/>
</dbReference>
<evidence type="ECO:0000256" key="2">
    <source>
        <dbReference type="ARBA" id="ARBA00023125"/>
    </source>
</evidence>
<gene>
    <name evidence="6" type="ORF">DC345_29885</name>
</gene>
<feature type="domain" description="HTH araC/xylS-type" evidence="4">
    <location>
        <begin position="198"/>
        <end position="296"/>
    </location>
</feature>
<evidence type="ECO:0000256" key="3">
    <source>
        <dbReference type="ARBA" id="ARBA00023163"/>
    </source>
</evidence>
<dbReference type="InterPro" id="IPR018060">
    <property type="entry name" value="HTH_AraC"/>
</dbReference>
<reference evidence="6 7" key="1">
    <citation type="submission" date="2018-04" db="EMBL/GenBank/DDBJ databases">
        <title>Paenibacillus taichungensis Genome sequencing and assembly.</title>
        <authorList>
            <person name="Xu J."/>
            <person name="Rensing C."/>
            <person name="Mazhar H.S."/>
        </authorList>
    </citation>
    <scope>NUCLEOTIDE SEQUENCE [LARGE SCALE GENOMIC DNA]</scope>
    <source>
        <strain evidence="6 7">NC1</strain>
    </source>
</reference>
<comment type="caution">
    <text evidence="6">The sequence shown here is derived from an EMBL/GenBank/DDBJ whole genome shotgun (WGS) entry which is preliminary data.</text>
</comment>
<evidence type="ECO:0000313" key="7">
    <source>
        <dbReference type="Proteomes" id="UP000250642"/>
    </source>
</evidence>
<dbReference type="InterPro" id="IPR020449">
    <property type="entry name" value="Tscrpt_reg_AraC-type_HTH"/>
</dbReference>
<accession>A0A329QE03</accession>
<sequence length="573" mass="65640">MEHSPVDDTKKLFFPDTGFGLYIPQSVILLRRLSCKQCIPCPPGAHRLIVFRSASGLLHLGKHFVQTEKNDSLLLAPGAQASIQFVDQHEEDPDSLELDPQLDSAAAIIIFFHVYRLGESTPSNELLSKVPYETRMNITDESRLLDLVGTLDSSLMSPFSTPEESRLKQQITLQELILFLMENIRRNTEIPDSIQAVKQTVAYIESHYQQNITARQLYSIAGVAKWQYSSLFQSITGKKPLDYLLDIRLKHAKRLLLQTDDTLAQIAHAVGFKDESYFSRKFKQTEGITPRQYEETSSVNSSPFILPEVPYKRIVAIGYSLGDLLSLGIKPVGADVQIIGKRGLYWDAIKDIEDVGLLGEPTKIRELHPDLIVHSGFRQDWVNELASIAPTVLIDRYEPVYSRIMQMAELLNRQKFAEQWIYRHRTASNRMWRNLAEHVDVKQTAAVFSIVEGNLYVMSMKGFGVTIYHPDGMQPPPKVKELIQAGIPFQLTRAEHARAYEADIHFILMDNDTRTIRLYRELMQLPYWSTKSADRIIVSENKYNFDDPLTMDKLLIELPQMILKKSYRQPHYM</sequence>
<dbReference type="Gene3D" id="3.40.50.1980">
    <property type="entry name" value="Nitrogenase molybdenum iron protein domain"/>
    <property type="match status" value="2"/>
</dbReference>
<dbReference type="PANTHER" id="PTHR43280:SF2">
    <property type="entry name" value="HTH-TYPE TRANSCRIPTIONAL REGULATOR EXSA"/>
    <property type="match status" value="1"/>
</dbReference>
<dbReference type="PRINTS" id="PR00032">
    <property type="entry name" value="HTHARAC"/>
</dbReference>
<evidence type="ECO:0000313" key="6">
    <source>
        <dbReference type="EMBL" id="RAW09919.1"/>
    </source>
</evidence>
<evidence type="ECO:0000259" key="5">
    <source>
        <dbReference type="PROSITE" id="PS50983"/>
    </source>
</evidence>
<protein>
    <recommendedName>
        <fullName evidence="8">AraC family transcriptional regulator</fullName>
    </recommendedName>
</protein>
<name>A0A329QE03_9BACL</name>
<dbReference type="GO" id="GO:0003700">
    <property type="term" value="F:DNA-binding transcription factor activity"/>
    <property type="evidence" value="ECO:0007669"/>
    <property type="project" value="InterPro"/>
</dbReference>
<keyword evidence="1" id="KW-0805">Transcription regulation</keyword>
<dbReference type="SUPFAM" id="SSF53807">
    <property type="entry name" value="Helical backbone' metal receptor"/>
    <property type="match status" value="1"/>
</dbReference>
<dbReference type="Proteomes" id="UP000250642">
    <property type="component" value="Unassembled WGS sequence"/>
</dbReference>